<evidence type="ECO:0000313" key="2">
    <source>
        <dbReference type="Proteomes" id="UP000016464"/>
    </source>
</evidence>
<protein>
    <submittedName>
        <fullName evidence="1">Uncharacterized protein</fullName>
    </submittedName>
</protein>
<reference evidence="1 2" key="1">
    <citation type="journal article" date="2013" name="Genome Announc.">
        <title>Draft Genome Sequence of Exiguobacterium pavilionensis Strain RW-2, with Wide Thermal, Salinity, and pH Tolerance, Isolated from Modern Freshwater Microbialites.</title>
        <authorList>
            <person name="White R.A.III."/>
            <person name="Grassa C.J."/>
            <person name="Suttle C.A."/>
        </authorList>
    </citation>
    <scope>NUCLEOTIDE SEQUENCE [LARGE SCALE GENOMIC DNA]</scope>
    <source>
        <strain evidence="1 2">RW-2</strain>
    </source>
</reference>
<organism evidence="1 2">
    <name type="scientific">Exiguobacterium chiriqhucha RW-2</name>
    <dbReference type="NCBI Taxonomy" id="1345023"/>
    <lineage>
        <taxon>Bacteria</taxon>
        <taxon>Bacillati</taxon>
        <taxon>Bacillota</taxon>
        <taxon>Bacilli</taxon>
        <taxon>Bacillales</taxon>
        <taxon>Bacillales Family XII. Incertae Sedis</taxon>
        <taxon>Exiguobacterium</taxon>
    </lineage>
</organism>
<keyword evidence="2" id="KW-1185">Reference proteome</keyword>
<proteinExistence type="predicted"/>
<accession>U1LK98</accession>
<dbReference type="AlphaFoldDB" id="U1LK98"/>
<gene>
    <name evidence="1" type="ORF">M467_11675</name>
</gene>
<evidence type="ECO:0000313" key="1">
    <source>
        <dbReference type="EMBL" id="ERG67943.1"/>
    </source>
</evidence>
<dbReference type="OrthoDB" id="4979632at2"/>
<dbReference type="Proteomes" id="UP000016464">
    <property type="component" value="Unassembled WGS sequence"/>
</dbReference>
<comment type="caution">
    <text evidence="1">The sequence shown here is derived from an EMBL/GenBank/DDBJ whole genome shotgun (WGS) entry which is preliminary data.</text>
</comment>
<name>U1LK98_9BACL</name>
<dbReference type="RefSeq" id="WP_021066509.1">
    <property type="nucleotide sequence ID" value="NZ_ATCL01000014.1"/>
</dbReference>
<sequence length="140" mass="16017">MIAKKIMQWVKKQGSLGVKENLLEIRFRVGGFGISNESKLTFFSDGTARRQIIRREDDCSKSIKSFIFYDEAQTKTLYGTFLALETEEWPSTFEEKKYETLDGTQWGLIITQPDGTTRTHDGSNAYPDNWKDVTALFGIS</sequence>
<dbReference type="EMBL" id="ATCL01000014">
    <property type="protein sequence ID" value="ERG67943.1"/>
    <property type="molecule type" value="Genomic_DNA"/>
</dbReference>
<dbReference type="PATRIC" id="fig|1345023.5.peg.1345"/>